<dbReference type="SUPFAM" id="SSF54427">
    <property type="entry name" value="NTF2-like"/>
    <property type="match status" value="2"/>
</dbReference>
<evidence type="ECO:0000259" key="1">
    <source>
        <dbReference type="Pfam" id="PF12680"/>
    </source>
</evidence>
<sequence length="264" mass="29952">MVVEEVKTPNYKEVALKAQDAFFKDYNADGIKKYFTEDYIQHNPHVPTGREPVLGFLEPLKNAGTTSTTHRILQDGDFIVLHNSYDNAEAFGGKEMVAFDVWRMEDGKVAEHWDNLTPKVAQTASGRSQVDGPTEVTDLDKTDANKELVKKFVDDVLFGKAPEKITEYVSTEQYDQHNPLVKDGLDGLNEAITYLTSQNNMFIYKKVHKVLGEGNFVLTMSEGEWGGKPQAFYDLFRVKDGKIVEHWDVIQEIPEKMAHENGKF</sequence>
<organism evidence="2 3">
    <name type="scientific">Tenacibaculum holothuriorum</name>
    <dbReference type="NCBI Taxonomy" id="1635173"/>
    <lineage>
        <taxon>Bacteria</taxon>
        <taxon>Pseudomonadati</taxon>
        <taxon>Bacteroidota</taxon>
        <taxon>Flavobacteriia</taxon>
        <taxon>Flavobacteriales</taxon>
        <taxon>Flavobacteriaceae</taxon>
        <taxon>Tenacibaculum</taxon>
    </lineage>
</organism>
<dbReference type="Proteomes" id="UP000194221">
    <property type="component" value="Unassembled WGS sequence"/>
</dbReference>
<accession>A0A1Y2PFY7</accession>
<evidence type="ECO:0000313" key="3">
    <source>
        <dbReference type="Proteomes" id="UP000194221"/>
    </source>
</evidence>
<dbReference type="InterPro" id="IPR037401">
    <property type="entry name" value="SnoaL-like"/>
</dbReference>
<dbReference type="Gene3D" id="3.10.450.50">
    <property type="match status" value="2"/>
</dbReference>
<dbReference type="OrthoDB" id="9812089at2"/>
<comment type="caution">
    <text evidence="2">The sequence shown here is derived from an EMBL/GenBank/DDBJ whole genome shotgun (WGS) entry which is preliminary data.</text>
</comment>
<name>A0A1Y2PFY7_9FLAO</name>
<reference evidence="2 3" key="1">
    <citation type="submission" date="2015-03" db="EMBL/GenBank/DDBJ databases">
        <title>Genome sequence of Tenacibaculum sp. S2-2, isolated from intestinal microbiota of sea cucumber, Apostichopus japonicas.</title>
        <authorList>
            <person name="Shao Z."/>
            <person name="Wang L."/>
            <person name="Li X."/>
        </authorList>
    </citation>
    <scope>NUCLEOTIDE SEQUENCE [LARGE SCALE GENOMIC DNA]</scope>
    <source>
        <strain evidence="2 3">S2-2</strain>
    </source>
</reference>
<proteinExistence type="predicted"/>
<feature type="domain" description="SnoaL-like" evidence="1">
    <location>
        <begin position="23"/>
        <end position="112"/>
    </location>
</feature>
<dbReference type="STRING" id="1635173.WH52_05880"/>
<dbReference type="AlphaFoldDB" id="A0A1Y2PFY7"/>
<dbReference type="InParanoid" id="A0A1Y2PFY7"/>
<gene>
    <name evidence="2" type="ORF">WH52_05880</name>
</gene>
<keyword evidence="3" id="KW-1185">Reference proteome</keyword>
<dbReference type="InterPro" id="IPR032710">
    <property type="entry name" value="NTF2-like_dom_sf"/>
</dbReference>
<protein>
    <submittedName>
        <fullName evidence="2">Mucin</fullName>
    </submittedName>
</protein>
<dbReference type="Pfam" id="PF12680">
    <property type="entry name" value="SnoaL_2"/>
    <property type="match status" value="1"/>
</dbReference>
<dbReference type="EMBL" id="LAPZ01000003">
    <property type="protein sequence ID" value="OSY88588.1"/>
    <property type="molecule type" value="Genomic_DNA"/>
</dbReference>
<evidence type="ECO:0000313" key="2">
    <source>
        <dbReference type="EMBL" id="OSY88588.1"/>
    </source>
</evidence>